<dbReference type="InterPro" id="IPR020806">
    <property type="entry name" value="PKS_PP-bd"/>
</dbReference>
<evidence type="ECO:0000256" key="1">
    <source>
        <dbReference type="ARBA" id="ARBA00001957"/>
    </source>
</evidence>
<keyword evidence="4" id="KW-0597">Phosphoprotein</keyword>
<feature type="domain" description="Carrier" evidence="9">
    <location>
        <begin position="2261"/>
        <end position="2336"/>
    </location>
</feature>
<dbReference type="InterPro" id="IPR001242">
    <property type="entry name" value="Condensation_dom"/>
</dbReference>
<dbReference type="CDD" id="cd02142">
    <property type="entry name" value="McbC_SagB-like_oxidoreductase"/>
    <property type="match status" value="1"/>
</dbReference>
<dbReference type="Gene3D" id="2.30.38.10">
    <property type="entry name" value="Luciferase, Domain 3"/>
    <property type="match status" value="1"/>
</dbReference>
<dbReference type="GO" id="GO:0017000">
    <property type="term" value="P:antibiotic biosynthetic process"/>
    <property type="evidence" value="ECO:0007669"/>
    <property type="project" value="UniProtKB-KW"/>
</dbReference>
<dbReference type="NCBIfam" id="TIGR01733">
    <property type="entry name" value="AA-adenyl-dom"/>
    <property type="match status" value="2"/>
</dbReference>
<dbReference type="InterPro" id="IPR036736">
    <property type="entry name" value="ACP-like_sf"/>
</dbReference>
<dbReference type="Gene3D" id="3.30.300.30">
    <property type="match status" value="2"/>
</dbReference>
<dbReference type="SMART" id="SM01294">
    <property type="entry name" value="PKS_PP_betabranch"/>
    <property type="match status" value="1"/>
</dbReference>
<dbReference type="FunFam" id="3.40.50.12780:FF:000012">
    <property type="entry name" value="Non-ribosomal peptide synthetase"/>
    <property type="match status" value="1"/>
</dbReference>
<dbReference type="CDD" id="cd19534">
    <property type="entry name" value="E_NRPS"/>
    <property type="match status" value="1"/>
</dbReference>
<keyword evidence="3" id="KW-0596">Phosphopantetheine</keyword>
<gene>
    <name evidence="10" type="ORF">B9T62_07195</name>
</gene>
<dbReference type="InterPro" id="IPR025110">
    <property type="entry name" value="AMP-bd_C"/>
</dbReference>
<dbReference type="InterPro" id="IPR057737">
    <property type="entry name" value="Condensation_MtbB-like"/>
</dbReference>
<dbReference type="GO" id="GO:0008610">
    <property type="term" value="P:lipid biosynthetic process"/>
    <property type="evidence" value="ECO:0007669"/>
    <property type="project" value="UniProtKB-ARBA"/>
</dbReference>
<evidence type="ECO:0000256" key="7">
    <source>
        <dbReference type="ARBA" id="ARBA00023194"/>
    </source>
</evidence>
<dbReference type="Pfam" id="PF00550">
    <property type="entry name" value="PP-binding"/>
    <property type="match status" value="2"/>
</dbReference>
<keyword evidence="5" id="KW-0436">Ligase</keyword>
<dbReference type="Gene3D" id="1.10.1200.10">
    <property type="entry name" value="ACP-like"/>
    <property type="match status" value="2"/>
</dbReference>
<dbReference type="Pfam" id="PF00668">
    <property type="entry name" value="Condensation"/>
    <property type="match status" value="4"/>
</dbReference>
<name>A0A2Z2KC95_9BACL</name>
<dbReference type="InterPro" id="IPR010071">
    <property type="entry name" value="AA_adenyl_dom"/>
</dbReference>
<dbReference type="FunFam" id="3.30.559.30:FF:000006">
    <property type="entry name" value="Yersiniabactin polyketide/non-ribosomal peptide synthetase"/>
    <property type="match status" value="1"/>
</dbReference>
<evidence type="ECO:0000313" key="11">
    <source>
        <dbReference type="Proteomes" id="UP000249890"/>
    </source>
</evidence>
<accession>A0A2Z2KC95</accession>
<evidence type="ECO:0000256" key="6">
    <source>
        <dbReference type="ARBA" id="ARBA00022737"/>
    </source>
</evidence>
<dbReference type="OrthoDB" id="9765680at2"/>
<dbReference type="RefSeq" id="WP_087914618.1">
    <property type="nucleotide sequence ID" value="NZ_CP021780.1"/>
</dbReference>
<sequence length="3127" mass="356131">MKLLRKVMTASDEFSGEKQYWEQQLAEDFETGAFPYDYIQQQEGELRYETFNFQLGQATSSKLITISNHSHKRLFVILLAAVRCLHYKYTAAELVSIGTSIYRQGMDAEFVNTRLPLIDQIDGQWLFKDYLLKVRETIQNAYQNANYPVEYLLENLKGGCSELFDTSVLLLNIHDRSYIGDANSNLIFAFLEDEGSITCQLEYNGHLYKNQTIQRLSEHMLRLFEAISDNIQIRIADLDLLSLEEKQQILVEFNLTEASYRKEITIHSLFEEQVELTPDHIAVVSGNEAVSYKELNNRANQLARMLRSKGVGPDHIVAIMVERSIHMIVGIFAILKAGGAYLPIDPNYPAERKQYILSDSRANLLLAYRAGSIPADFQGEVIQLEDLSLSGMGEQNLGPFNNSTDLCYLIYTSGSTGRPKGTMIEHHSVINRLNWMQKQYPLTETDVILQKTPFTFDVSVWELFWWSFTGSSVCMLQPDGEKDPSIIADTISKHKITTAHFVPSMLSPFLEYVESHTCVDKLNTLRQVFASGEALNFVQVQRFNQLWNASLAIKLHNLYGPTEACIDVSYFDCSESTLYTRVPIGKPIDNTRLYVMNGLKLQPVGLPGELCISGDGLARGYLNRPELTKEKFIPNPFLDGERLYRTGDLVKWLPDGNLEYVGRMDDQVKIRGNRIELAEIEAVLLKVPQIKEAAVVVREDKDSTKSLCAYFTAPVQLTAMELRGSLEVMLPDYMIPSYFVQLNKLPVNNNGKLDRKALPELESYIVTGGIYEAPRNAIEQQLVQAWVQVLRMEKIGINDSFLALGGDSIKAMKMMSILHDYHLKLEMKDLFQYPTIKELSSYITIPMRTIDQGPVEGIVKLTPIQRWFFARQSANKSHFNQSLLLYRKEGIDVEAAEQAMKQLLRHHDALRMTYTYETGRWQQYNKKFDEDLMTLKTIDLCGHTDYPSEMNEEAHGVQSGLSIQNGLLVKLCLFRTDIGDFLLIVIHHLVVDGVSWRIILEDFASGYEQFLQQQEIKLPSKTDSYQEWSSSLEKYAHSEELEKEAAYWESVIGFSGTQLPKDGIPISNFQSDQSSVAVQLSRPETDKLFRTAQRTYGLEYNDVLLTALGLALRDWTGDCHSLIDLEGHGREQVCETTEISRTVGWFTSLFPVLLQVSEDGDIEKSLSAVKIMLKQVPNRGIGYGILKYLSPESESGLRFDAKPDICFNFFGQLDTELHSSGFSISDLPAGQLIDPEAKRLYALDMNAVILEGQLKLLVGYNRAEFTQITIEHFADHIISYLKRISDHCEAVQELSAAQGELENEGSASIYHRAVLNPEDIGIPFPLTDVQMAYLMGRDTHFEMGGISTHSYMEIETKLDIKRLERSLQKTIQRHPMLRAVIHPDGQQQILESVPDYVIQVKDISGLHTDIQHECMVEERERMSHYIFKTDEWPLFELKAYKLSEDRSYLFFGRDLLIADAASMQIIGKDLIEWYINPEAELKQLEFTFRDYILAHSAFKNSEAYAIDRKYWLDKLEHFPQAPELPMKKLAEAFEPHFTRFSSSITKSDWDKLKAKSRQHNITPSALICTAYARVLSYWSNQSDLAVNLTVFNRYPFHMEVNELVGDFTSVVLLGMELNPAHSFWDSARYVQSILMEALEHRNYDGIELIREFSRYNNLGTKAAMPIVFTSLLFGDMNGNADHFKQLGELKLGIGQTSQVFIDNQAMELDGNLELWFEFVDELFESNVIKSIFDQYTGVLMGLINSDAEYKLCPPESDKDLILTYNRTAENIEPDTLNGMFAKQVALTPDQIAVISGEVSLTYHELHRRSNKVANYLKRQGIGRDDRIGLLAERCIPAIVNMLGILKTGAAYVPIDPEYPEERKNYIRTNSGCRAILGPELYADHNLAVESAEFNSVHHTKDIAYIIYTSGSTGKPKGVVISHAAVSNTILDMNRKFAVTERDTFIGLSSMCFDLSVYDVFGALSTGATLVMVSDQRDTGLLWDMMDRHDITIWNSVPAIMDMMVDNLEEPLGSTGLRLVLLSGDRISLTLPGRIKTVFANAEVVSLGGATEVSIWSIYYPIKQVSDAWRTIPYGMPLANQSLYVLNFTMELCPVGVPGELYIGGVGLAEGYDNDKDKTRHAFIPHPALGSLYRTGDYGMLHREGWIEFLGRQDNQVKINGYRIECDEIERSLIKHPAVKQAAVIDRMDAHGHKYLCTYYSANTSLGSSELKLHLAKELPQYMIPSSYVWMNRIPLTPNGKVDRRSLPEPEAQDYTDTQYISPRNATEAEVADIAKDLLGLEKVSVTDNFFELGGDSLQAQNFINRINRKMGVRIPIVTLFREPTIEQISETILNGNPSLKVVEAAPTTHEASEMTYYWSPVAHWSRSEHAIDIEMYSYQGIALDLFPTLYFIAQKGTTVNEILQEFSDLHPGDIRKFLNELIQKRVLVDKMLSYHEVSYVQSKFFKNPYGEELLYDDAAYHDFKVKQLNRGISKTGANKILLHRTYELPSYMSERRSYRVFDESRNIPFADFSQMLSVFMQQRVQGEITYYYASAGGLYSIDIFVYVKKNRIEGVKMGLYYYSPIDNSLQIVNDQDELPVDTHYHTNKAIYKSSAFSIFMIYNAGVNMPKYGSLGYFYGCIDTGIMVSSLTQSAELVDIGLCSIGDLDFKKIEKLFSLNENQTFLHTIEGGLKPASKATLIPYQQELYPLSSAQKRLFLLQFMQPQSIGYNIQDIKIIDGKLDLDRIEDTFVRLIDRHESLRTSFETVDGEPMQRIWPSVGFKVDYFEAMDQDLNGLVKQMVKPFDLNRAPLFRVGIVCIGKDRHMLFLDVHHIISDGTSAGILMKDFLALFSGTELPELKIQYKDYSVWHNTFIQSDEVGQQEEFWLNCFSGTLPVLNLPTDYKRPEMQSYEGNVVKFNVDEWGTQNLKGLAAETGSTLYIVLLAAFYILLSKYSVQEDIIVGTPIAGRLHSDFEDTIGMFSNMIALRNYPEGHKTFSEFLEEVKQNSLLAYENQSYPFEELVNKLGIKRDVSRNPLFNTVFVLQNAYIPPLQYDNFKIMDFAYKDRSALFDILLEAYEQSGQLFFNFYYCVQLFTEDSVNRMAQDYLKIVASIMGNQDRKLSEIEILDTSFKKTSALKQNISFNF</sequence>
<dbReference type="SUPFAM" id="SSF56801">
    <property type="entry name" value="Acetyl-CoA synthetase-like"/>
    <property type="match status" value="2"/>
</dbReference>
<dbReference type="FunFam" id="3.40.50.980:FF:000002">
    <property type="entry name" value="Enterobactin synthetase component F"/>
    <property type="match status" value="1"/>
</dbReference>
<dbReference type="GO" id="GO:0016874">
    <property type="term" value="F:ligase activity"/>
    <property type="evidence" value="ECO:0007669"/>
    <property type="project" value="UniProtKB-KW"/>
</dbReference>
<dbReference type="FunFam" id="3.40.50.980:FF:000001">
    <property type="entry name" value="Non-ribosomal peptide synthetase"/>
    <property type="match status" value="1"/>
</dbReference>
<dbReference type="InterPro" id="IPR020051">
    <property type="entry name" value="SagB-type_dehydrogenase"/>
</dbReference>
<dbReference type="InterPro" id="IPR010060">
    <property type="entry name" value="NRPS_synth"/>
</dbReference>
<evidence type="ECO:0000256" key="5">
    <source>
        <dbReference type="ARBA" id="ARBA00022598"/>
    </source>
</evidence>
<keyword evidence="11" id="KW-1185">Reference proteome</keyword>
<dbReference type="GO" id="GO:0043041">
    <property type="term" value="P:amino acid activation for nonribosomal peptide biosynthetic process"/>
    <property type="evidence" value="ECO:0007669"/>
    <property type="project" value="TreeGrafter"/>
</dbReference>
<dbReference type="Proteomes" id="UP000249890">
    <property type="component" value="Chromosome"/>
</dbReference>
<dbReference type="CDD" id="cd19535">
    <property type="entry name" value="Cyc_NRPS"/>
    <property type="match status" value="1"/>
</dbReference>
<dbReference type="PANTHER" id="PTHR45527">
    <property type="entry name" value="NONRIBOSOMAL PEPTIDE SYNTHETASE"/>
    <property type="match status" value="1"/>
</dbReference>
<dbReference type="Pfam" id="PF00501">
    <property type="entry name" value="AMP-binding"/>
    <property type="match status" value="2"/>
</dbReference>
<dbReference type="FunFam" id="3.30.300.30:FF:000010">
    <property type="entry name" value="Enterobactin synthetase component F"/>
    <property type="match status" value="2"/>
</dbReference>
<dbReference type="SUPFAM" id="SSF55469">
    <property type="entry name" value="FMN-dependent nitroreductase-like"/>
    <property type="match status" value="1"/>
</dbReference>
<dbReference type="PROSITE" id="PS00455">
    <property type="entry name" value="AMP_BINDING"/>
    <property type="match status" value="2"/>
</dbReference>
<dbReference type="InterPro" id="IPR023213">
    <property type="entry name" value="CAT-like_dom_sf"/>
</dbReference>
<dbReference type="GO" id="GO:0031177">
    <property type="term" value="F:phosphopantetheine binding"/>
    <property type="evidence" value="ECO:0007669"/>
    <property type="project" value="InterPro"/>
</dbReference>
<dbReference type="GO" id="GO:0044550">
    <property type="term" value="P:secondary metabolite biosynthetic process"/>
    <property type="evidence" value="ECO:0007669"/>
    <property type="project" value="UniProtKB-ARBA"/>
</dbReference>
<dbReference type="Gene3D" id="3.30.559.30">
    <property type="entry name" value="Nonribosomal peptide synthetase, condensation domain"/>
    <property type="match status" value="4"/>
</dbReference>
<evidence type="ECO:0000256" key="3">
    <source>
        <dbReference type="ARBA" id="ARBA00022450"/>
    </source>
</evidence>
<dbReference type="FunFam" id="1.10.1200.10:FF:000005">
    <property type="entry name" value="Nonribosomal peptide synthetase 1"/>
    <property type="match status" value="1"/>
</dbReference>
<dbReference type="InterPro" id="IPR009081">
    <property type="entry name" value="PP-bd_ACP"/>
</dbReference>
<dbReference type="Gene3D" id="3.40.109.10">
    <property type="entry name" value="NADH Oxidase"/>
    <property type="match status" value="1"/>
</dbReference>
<evidence type="ECO:0000256" key="8">
    <source>
        <dbReference type="ARBA" id="ARBA00023268"/>
    </source>
</evidence>
<dbReference type="CDD" id="cd05930">
    <property type="entry name" value="A_NRPS"/>
    <property type="match status" value="1"/>
</dbReference>
<dbReference type="NCBIfam" id="NF003417">
    <property type="entry name" value="PRK04813.1"/>
    <property type="match status" value="2"/>
</dbReference>
<keyword evidence="8" id="KW-0511">Multifunctional enzyme</keyword>
<evidence type="ECO:0000256" key="2">
    <source>
        <dbReference type="ARBA" id="ARBA00006432"/>
    </source>
</evidence>
<dbReference type="InterPro" id="IPR000873">
    <property type="entry name" value="AMP-dep_synth/lig_dom"/>
</dbReference>
<feature type="domain" description="Carrier" evidence="9">
    <location>
        <begin position="773"/>
        <end position="847"/>
    </location>
</feature>
<dbReference type="InterPro" id="IPR042099">
    <property type="entry name" value="ANL_N_sf"/>
</dbReference>
<dbReference type="SUPFAM" id="SSF47336">
    <property type="entry name" value="ACP-like"/>
    <property type="match status" value="2"/>
</dbReference>
<dbReference type="Gene3D" id="3.40.50.12780">
    <property type="entry name" value="N-terminal domain of ligase-like"/>
    <property type="match status" value="1"/>
</dbReference>
<dbReference type="PROSITE" id="PS50075">
    <property type="entry name" value="CARRIER"/>
    <property type="match status" value="2"/>
</dbReference>
<dbReference type="GO" id="GO:0005737">
    <property type="term" value="C:cytoplasm"/>
    <property type="evidence" value="ECO:0007669"/>
    <property type="project" value="TreeGrafter"/>
</dbReference>
<dbReference type="FunFam" id="2.30.38.10:FF:000001">
    <property type="entry name" value="Non-ribosomal peptide synthetase PvdI"/>
    <property type="match status" value="1"/>
</dbReference>
<dbReference type="FunFam" id="3.30.559.10:FF:000023">
    <property type="entry name" value="Non-ribosomal peptide synthetase"/>
    <property type="match status" value="1"/>
</dbReference>
<dbReference type="GO" id="GO:0016491">
    <property type="term" value="F:oxidoreductase activity"/>
    <property type="evidence" value="ECO:0007669"/>
    <property type="project" value="InterPro"/>
</dbReference>
<proteinExistence type="inferred from homology"/>
<dbReference type="Pfam" id="PF00881">
    <property type="entry name" value="Nitroreductase"/>
    <property type="match status" value="1"/>
</dbReference>
<dbReference type="EMBL" id="CP021780">
    <property type="protein sequence ID" value="ASA20600.1"/>
    <property type="molecule type" value="Genomic_DNA"/>
</dbReference>
<dbReference type="KEGG" id="pdh:B9T62_07195"/>
<evidence type="ECO:0000313" key="10">
    <source>
        <dbReference type="EMBL" id="ASA20600.1"/>
    </source>
</evidence>
<evidence type="ECO:0000259" key="9">
    <source>
        <dbReference type="PROSITE" id="PS50075"/>
    </source>
</evidence>
<dbReference type="InterPro" id="IPR020845">
    <property type="entry name" value="AMP-binding_CS"/>
</dbReference>
<dbReference type="NCBIfam" id="TIGR01720">
    <property type="entry name" value="NRPS-para261"/>
    <property type="match status" value="1"/>
</dbReference>
<dbReference type="PANTHER" id="PTHR45527:SF1">
    <property type="entry name" value="FATTY ACID SYNTHASE"/>
    <property type="match status" value="1"/>
</dbReference>
<evidence type="ECO:0000256" key="4">
    <source>
        <dbReference type="ARBA" id="ARBA00022553"/>
    </source>
</evidence>
<dbReference type="Gene3D" id="3.30.559.10">
    <property type="entry name" value="Chloramphenicol acetyltransferase-like domain"/>
    <property type="match status" value="3"/>
</dbReference>
<dbReference type="Pfam" id="PF13193">
    <property type="entry name" value="AMP-binding_C"/>
    <property type="match status" value="2"/>
</dbReference>
<dbReference type="SMART" id="SM00823">
    <property type="entry name" value="PKS_PP"/>
    <property type="match status" value="1"/>
</dbReference>
<comment type="similarity">
    <text evidence="2">Belongs to the ATP-dependent AMP-binding enzyme family.</text>
</comment>
<dbReference type="SUPFAM" id="SSF52777">
    <property type="entry name" value="CoA-dependent acyltransferases"/>
    <property type="match status" value="7"/>
</dbReference>
<comment type="cofactor">
    <cofactor evidence="1">
        <name>pantetheine 4'-phosphate</name>
        <dbReference type="ChEBI" id="CHEBI:47942"/>
    </cofactor>
</comment>
<dbReference type="InterPro" id="IPR029479">
    <property type="entry name" value="Nitroreductase"/>
</dbReference>
<dbReference type="Gene3D" id="3.40.50.980">
    <property type="match status" value="2"/>
</dbReference>
<organism evidence="10 11">
    <name type="scientific">Paenibacillus donghaensis</name>
    <dbReference type="NCBI Taxonomy" id="414771"/>
    <lineage>
        <taxon>Bacteria</taxon>
        <taxon>Bacillati</taxon>
        <taxon>Bacillota</taxon>
        <taxon>Bacilli</taxon>
        <taxon>Bacillales</taxon>
        <taxon>Paenibacillaceae</taxon>
        <taxon>Paenibacillus</taxon>
    </lineage>
</organism>
<dbReference type="InterPro" id="IPR045851">
    <property type="entry name" value="AMP-bd_C_sf"/>
</dbReference>
<dbReference type="InterPro" id="IPR000415">
    <property type="entry name" value="Nitroreductase-like"/>
</dbReference>
<dbReference type="NCBIfam" id="TIGR03605">
    <property type="entry name" value="antibiot_sagB"/>
    <property type="match status" value="1"/>
</dbReference>
<dbReference type="CDD" id="cd19531">
    <property type="entry name" value="LCL_NRPS-like"/>
    <property type="match status" value="1"/>
</dbReference>
<reference evidence="10 11" key="1">
    <citation type="submission" date="2017-06" db="EMBL/GenBank/DDBJ databases">
        <title>Complete genome sequence of Paenibacillus donghaensis KCTC 13049T isolated from East Sea sediment, South Korea.</title>
        <authorList>
            <person name="Jung B.K."/>
            <person name="Hong S.-J."/>
            <person name="Shin J.-H."/>
        </authorList>
    </citation>
    <scope>NUCLEOTIDE SEQUENCE [LARGE SCALE GENOMIC DNA]</scope>
    <source>
        <strain evidence="10 11">KCTC 13049</strain>
    </source>
</reference>
<protein>
    <recommendedName>
        <fullName evidence="9">Carrier domain-containing protein</fullName>
    </recommendedName>
</protein>
<keyword evidence="6" id="KW-0677">Repeat</keyword>
<keyword evidence="7" id="KW-0045">Antibiotic biosynthesis</keyword>